<dbReference type="SUPFAM" id="SSF46689">
    <property type="entry name" value="Homeodomain-like"/>
    <property type="match status" value="2"/>
</dbReference>
<dbReference type="GO" id="GO:0000160">
    <property type="term" value="P:phosphorelay signal transduction system"/>
    <property type="evidence" value="ECO:0007669"/>
    <property type="project" value="UniProtKB-KW"/>
</dbReference>
<dbReference type="InterPro" id="IPR020449">
    <property type="entry name" value="Tscrpt_reg_AraC-type_HTH"/>
</dbReference>
<dbReference type="SMART" id="SM00448">
    <property type="entry name" value="REC"/>
    <property type="match status" value="1"/>
</dbReference>
<feature type="domain" description="HTH araC/xylS-type" evidence="11">
    <location>
        <begin position="420"/>
        <end position="517"/>
    </location>
</feature>
<dbReference type="Pfam" id="PF12833">
    <property type="entry name" value="HTH_18"/>
    <property type="match status" value="1"/>
</dbReference>
<evidence type="ECO:0000256" key="3">
    <source>
        <dbReference type="ARBA" id="ARBA00022490"/>
    </source>
</evidence>
<comment type="function">
    <text evidence="9">May play the central regulatory role in sporulation. It may be an element of the effector pathway responsible for the activation of sporulation genes in response to nutritional stress. Spo0A may act in concert with spo0H (a sigma factor) to control the expression of some genes that are critical to the sporulation process.</text>
</comment>
<evidence type="ECO:0000313" key="14">
    <source>
        <dbReference type="Proteomes" id="UP000306509"/>
    </source>
</evidence>
<gene>
    <name evidence="13" type="ORF">DSM106044_04834</name>
</gene>
<protein>
    <recommendedName>
        <fullName evidence="2">Stage 0 sporulation protein A homolog</fullName>
    </recommendedName>
</protein>
<dbReference type="PANTHER" id="PTHR42713:SF3">
    <property type="entry name" value="TRANSCRIPTIONAL REGULATORY PROTEIN HPTR"/>
    <property type="match status" value="1"/>
</dbReference>
<dbReference type="RefSeq" id="WP_027293742.1">
    <property type="nucleotide sequence ID" value="NZ_JBHTNY010000006.1"/>
</dbReference>
<evidence type="ECO:0000256" key="9">
    <source>
        <dbReference type="ARBA" id="ARBA00024867"/>
    </source>
</evidence>
<dbReference type="PANTHER" id="PTHR42713">
    <property type="entry name" value="HISTIDINE KINASE-RELATED"/>
    <property type="match status" value="1"/>
</dbReference>
<keyword evidence="4 10" id="KW-0597">Phosphoprotein</keyword>
<dbReference type="GO" id="GO:0005737">
    <property type="term" value="C:cytoplasm"/>
    <property type="evidence" value="ECO:0007669"/>
    <property type="project" value="UniProtKB-SubCell"/>
</dbReference>
<dbReference type="CDD" id="cd17536">
    <property type="entry name" value="REC_YesN-like"/>
    <property type="match status" value="1"/>
</dbReference>
<keyword evidence="14" id="KW-1185">Reference proteome</keyword>
<dbReference type="PROSITE" id="PS01124">
    <property type="entry name" value="HTH_ARAC_FAMILY_2"/>
    <property type="match status" value="1"/>
</dbReference>
<organism evidence="13 14">
    <name type="scientific">Robinsoniella peoriensis</name>
    <dbReference type="NCBI Taxonomy" id="180332"/>
    <lineage>
        <taxon>Bacteria</taxon>
        <taxon>Bacillati</taxon>
        <taxon>Bacillota</taxon>
        <taxon>Clostridia</taxon>
        <taxon>Lachnospirales</taxon>
        <taxon>Lachnospiraceae</taxon>
        <taxon>Robinsoniella</taxon>
    </lineage>
</organism>
<dbReference type="Gene3D" id="1.10.10.60">
    <property type="entry name" value="Homeodomain-like"/>
    <property type="match status" value="2"/>
</dbReference>
<evidence type="ECO:0000256" key="6">
    <source>
        <dbReference type="ARBA" id="ARBA00023015"/>
    </source>
</evidence>
<comment type="caution">
    <text evidence="13">The sequence shown here is derived from an EMBL/GenBank/DDBJ whole genome shotgun (WGS) entry which is preliminary data.</text>
</comment>
<dbReference type="PRINTS" id="PR00032">
    <property type="entry name" value="HTHARAC"/>
</dbReference>
<dbReference type="Proteomes" id="UP000306509">
    <property type="component" value="Unassembled WGS sequence"/>
</dbReference>
<keyword evidence="3" id="KW-0963">Cytoplasm</keyword>
<dbReference type="GO" id="GO:0003700">
    <property type="term" value="F:DNA-binding transcription factor activity"/>
    <property type="evidence" value="ECO:0007669"/>
    <property type="project" value="InterPro"/>
</dbReference>
<dbReference type="EMBL" id="QGQD01000097">
    <property type="protein sequence ID" value="TLC98318.1"/>
    <property type="molecule type" value="Genomic_DNA"/>
</dbReference>
<reference evidence="13 14" key="1">
    <citation type="journal article" date="2019" name="Anaerobe">
        <title>Detection of Robinsoniella peoriensis in multiple bone samples of a trauma patient.</title>
        <authorList>
            <person name="Schrottner P."/>
            <person name="Hartwich K."/>
            <person name="Bunk B."/>
            <person name="Schober I."/>
            <person name="Helbig S."/>
            <person name="Rudolph W.W."/>
            <person name="Gunzer F."/>
        </authorList>
    </citation>
    <scope>NUCLEOTIDE SEQUENCE [LARGE SCALE GENOMIC DNA]</scope>
    <source>
        <strain evidence="13 14">DSM 106044</strain>
    </source>
</reference>
<sequence length="520" mass="59606">MSMLKVMIVDDEILTRIGMRSIIPWEEYGLQVVGEAEDGEQALGLAKEIVPDIVLADIMMPKMDGLIFIRELKRIQPDCKFLILSCVDEVSYLQEAIKLGVSGYILKSAIEPQNMMEEVTRVIEEIKAERVCDDTDMEEHRYVNANAVLGEYANLVLRGFITDKQAVRERFESAFMNPCDASVFLVCIEIPKVEILSAVKGVEYSVAAICQNIIETMAGGKVFLTDSTKLWAVISYREDGVQLLKDICNRLELTMYQYLDMHLSFGIVRVVKDDFDLPKYYEQADIALSQRFYKPQCRFCFFEDLLITREIQDKIKNSMERCRFIDDMNTFGEDVRNLYMLLQDYPVIPEKELKEAMKQTIAVLTALSAPNQERQNKLKEMFCKIMECASCEELFRCMQEWIIGFDELAVCANSGDTLIGEVIRYIKNNIGEKLTLGGIAKQVYLNPDYLCKLFKKKTGENLIAYILKYKISLSKEYLKEGMRITQISECLGFSSEGHFITTFKKLCGITPGAYMKKIHK</sequence>
<name>A0A4U8Q1Z0_9FIRM</name>
<feature type="domain" description="Response regulatory" evidence="12">
    <location>
        <begin position="5"/>
        <end position="122"/>
    </location>
</feature>
<dbReference type="Gene3D" id="3.40.50.2300">
    <property type="match status" value="1"/>
</dbReference>
<dbReference type="InterPro" id="IPR018060">
    <property type="entry name" value="HTH_AraC"/>
</dbReference>
<feature type="modified residue" description="4-aspartylphosphate" evidence="10">
    <location>
        <position position="57"/>
    </location>
</feature>
<keyword evidence="8" id="KW-0804">Transcription</keyword>
<keyword evidence="5" id="KW-0902">Two-component regulatory system</keyword>
<evidence type="ECO:0000256" key="8">
    <source>
        <dbReference type="ARBA" id="ARBA00023163"/>
    </source>
</evidence>
<evidence type="ECO:0000256" key="7">
    <source>
        <dbReference type="ARBA" id="ARBA00023125"/>
    </source>
</evidence>
<evidence type="ECO:0000259" key="12">
    <source>
        <dbReference type="PROSITE" id="PS50110"/>
    </source>
</evidence>
<proteinExistence type="predicted"/>
<evidence type="ECO:0000256" key="1">
    <source>
        <dbReference type="ARBA" id="ARBA00004496"/>
    </source>
</evidence>
<dbReference type="SMART" id="SM00342">
    <property type="entry name" value="HTH_ARAC"/>
    <property type="match status" value="1"/>
</dbReference>
<dbReference type="PROSITE" id="PS00041">
    <property type="entry name" value="HTH_ARAC_FAMILY_1"/>
    <property type="match status" value="1"/>
</dbReference>
<evidence type="ECO:0000256" key="5">
    <source>
        <dbReference type="ARBA" id="ARBA00023012"/>
    </source>
</evidence>
<dbReference type="InterPro" id="IPR051552">
    <property type="entry name" value="HptR"/>
</dbReference>
<evidence type="ECO:0000313" key="13">
    <source>
        <dbReference type="EMBL" id="TLC98318.1"/>
    </source>
</evidence>
<comment type="subcellular location">
    <subcellularLocation>
        <location evidence="1">Cytoplasm</location>
    </subcellularLocation>
</comment>
<keyword evidence="6" id="KW-0805">Transcription regulation</keyword>
<evidence type="ECO:0000256" key="10">
    <source>
        <dbReference type="PROSITE-ProRule" id="PRU00169"/>
    </source>
</evidence>
<dbReference type="Pfam" id="PF00072">
    <property type="entry name" value="Response_reg"/>
    <property type="match status" value="1"/>
</dbReference>
<dbReference type="SUPFAM" id="SSF52172">
    <property type="entry name" value="CheY-like"/>
    <property type="match status" value="1"/>
</dbReference>
<accession>A0A4U8Q1Z0</accession>
<dbReference type="InterPro" id="IPR009057">
    <property type="entry name" value="Homeodomain-like_sf"/>
</dbReference>
<evidence type="ECO:0000259" key="11">
    <source>
        <dbReference type="PROSITE" id="PS01124"/>
    </source>
</evidence>
<dbReference type="PROSITE" id="PS50110">
    <property type="entry name" value="RESPONSE_REGULATORY"/>
    <property type="match status" value="1"/>
</dbReference>
<keyword evidence="7" id="KW-0238">DNA-binding</keyword>
<evidence type="ECO:0000256" key="4">
    <source>
        <dbReference type="ARBA" id="ARBA00022553"/>
    </source>
</evidence>
<evidence type="ECO:0000256" key="2">
    <source>
        <dbReference type="ARBA" id="ARBA00018672"/>
    </source>
</evidence>
<dbReference type="InterPro" id="IPR001789">
    <property type="entry name" value="Sig_transdc_resp-reg_receiver"/>
</dbReference>
<dbReference type="InterPro" id="IPR018062">
    <property type="entry name" value="HTH_AraC-typ_CS"/>
</dbReference>
<dbReference type="AlphaFoldDB" id="A0A4U8Q1Z0"/>
<dbReference type="InterPro" id="IPR011006">
    <property type="entry name" value="CheY-like_superfamily"/>
</dbReference>
<dbReference type="STRING" id="180332.GCA_000797495_03794"/>
<dbReference type="GO" id="GO:0043565">
    <property type="term" value="F:sequence-specific DNA binding"/>
    <property type="evidence" value="ECO:0007669"/>
    <property type="project" value="InterPro"/>
</dbReference>